<dbReference type="GO" id="GO:0000209">
    <property type="term" value="P:protein polyubiquitination"/>
    <property type="evidence" value="ECO:0007669"/>
    <property type="project" value="TreeGrafter"/>
</dbReference>
<feature type="compositionally biased region" description="Basic residues" evidence="2">
    <location>
        <begin position="1"/>
        <end position="10"/>
    </location>
</feature>
<dbReference type="PROSITE" id="PS50072">
    <property type="entry name" value="CSA_PPIASE_2"/>
    <property type="match status" value="1"/>
</dbReference>
<dbReference type="Gene3D" id="3.30.40.10">
    <property type="entry name" value="Zinc/RING finger domain, C3HC4 (zinc finger)"/>
    <property type="match status" value="1"/>
</dbReference>
<evidence type="ECO:0000259" key="3">
    <source>
        <dbReference type="PROSITE" id="PS50072"/>
    </source>
</evidence>
<dbReference type="EMBL" id="JALLKP010000004">
    <property type="protein sequence ID" value="KAK2195530.1"/>
    <property type="molecule type" value="Genomic_DNA"/>
</dbReference>
<dbReference type="PRINTS" id="PR00153">
    <property type="entry name" value="CSAPPISMRASE"/>
</dbReference>
<dbReference type="SMART" id="SM00504">
    <property type="entry name" value="Ubox"/>
    <property type="match status" value="1"/>
</dbReference>
<name>A0AAD9PIJ4_9APIC</name>
<dbReference type="InterPro" id="IPR013083">
    <property type="entry name" value="Znf_RING/FYVE/PHD"/>
</dbReference>
<accession>A0AAD9PIJ4</accession>
<dbReference type="InterPro" id="IPR003613">
    <property type="entry name" value="Ubox_domain"/>
</dbReference>
<evidence type="ECO:0000256" key="1">
    <source>
        <dbReference type="ARBA" id="ARBA00007930"/>
    </source>
</evidence>
<comment type="similarity">
    <text evidence="1">Belongs to the cyclophilin-type PPIase family. PPIL2 subfamily.</text>
</comment>
<sequence>MGVNKNRHSKDKLYLVPSELARTQGPRKSNRPDALLPLDSCALTLRPFTEPVCTLQGHVFNKPDVAKYILTNGKNPVTFEPLGIHELIPLNFTRDSNGNFQCPLSLKTLTPSSHVVAVRQTGNVYKASALKLVAKRQSDGYMKDPLSNEPFEKSDIITLQDPLDQCRRMISTFKHVSDTFSVASKPIESQIQKNPTCSIILEKLQQASGTRDAHEKIFKESKVAKGSETKNVPKHDLYTTSGQSASFTCTAMDPAYGLEYRSKTLFEARECLYREVKISKAKGYVKIITNHGDLNIMLHTDRVPLTCDNFLQHCQDGYYNDTIFHRCVPNFMIQGGDPTGTGMGGTSAFYNRAQALGIDNVPKHIRDEFDNTLFHLGPGVVSMANKGKNTNGSQFFITFATCGHLDRIHTVFGKVVGGKELLQTWSTMAVDDHERPIDPPKILKVVICSNPFQDVAVEKSSVKKRKITVNQRWLLNDNF</sequence>
<evidence type="ECO:0000313" key="5">
    <source>
        <dbReference type="EMBL" id="KAK2195530.1"/>
    </source>
</evidence>
<dbReference type="GeneID" id="94337503"/>
<reference evidence="5" key="1">
    <citation type="journal article" date="2023" name="Nat. Microbiol.">
        <title>Babesia duncani multi-omics identifies virulence factors and drug targets.</title>
        <authorList>
            <person name="Singh P."/>
            <person name="Lonardi S."/>
            <person name="Liang Q."/>
            <person name="Vydyam P."/>
            <person name="Khabirova E."/>
            <person name="Fang T."/>
            <person name="Gihaz S."/>
            <person name="Thekkiniath J."/>
            <person name="Munshi M."/>
            <person name="Abel S."/>
            <person name="Ciampossin L."/>
            <person name="Batugedara G."/>
            <person name="Gupta M."/>
            <person name="Lu X.M."/>
            <person name="Lenz T."/>
            <person name="Chakravarty S."/>
            <person name="Cornillot E."/>
            <person name="Hu Y."/>
            <person name="Ma W."/>
            <person name="Gonzalez L.M."/>
            <person name="Sanchez S."/>
            <person name="Estrada K."/>
            <person name="Sanchez-Flores A."/>
            <person name="Montero E."/>
            <person name="Harb O.S."/>
            <person name="Le Roch K.G."/>
            <person name="Mamoun C.B."/>
        </authorList>
    </citation>
    <scope>NUCLEOTIDE SEQUENCE</scope>
    <source>
        <strain evidence="5">WA1</strain>
    </source>
</reference>
<feature type="domain" description="U-box" evidence="4">
    <location>
        <begin position="34"/>
        <end position="107"/>
    </location>
</feature>
<dbReference type="SUPFAM" id="SSF50891">
    <property type="entry name" value="Cyclophilin-like"/>
    <property type="match status" value="1"/>
</dbReference>
<comment type="caution">
    <text evidence="5">The sequence shown here is derived from an EMBL/GenBank/DDBJ whole genome shotgun (WGS) entry which is preliminary data.</text>
</comment>
<dbReference type="KEGG" id="bdw:94337503"/>
<dbReference type="Gene3D" id="2.40.100.10">
    <property type="entry name" value="Cyclophilin-like"/>
    <property type="match status" value="1"/>
</dbReference>
<gene>
    <name evidence="5" type="ORF">BdWA1_003206</name>
</gene>
<dbReference type="PANTHER" id="PTHR45625">
    <property type="entry name" value="PEPTIDYL-PROLYL CIS-TRANS ISOMERASE-RELATED"/>
    <property type="match status" value="1"/>
</dbReference>
<feature type="region of interest" description="Disordered" evidence="2">
    <location>
        <begin position="1"/>
        <end position="33"/>
    </location>
</feature>
<dbReference type="GO" id="GO:0061630">
    <property type="term" value="F:ubiquitin protein ligase activity"/>
    <property type="evidence" value="ECO:0007669"/>
    <property type="project" value="TreeGrafter"/>
</dbReference>
<dbReference type="GO" id="GO:0071013">
    <property type="term" value="C:catalytic step 2 spliceosome"/>
    <property type="evidence" value="ECO:0007669"/>
    <property type="project" value="TreeGrafter"/>
</dbReference>
<dbReference type="InterPro" id="IPR044666">
    <property type="entry name" value="Cyclophilin_A-like"/>
</dbReference>
<keyword evidence="6" id="KW-1185">Reference proteome</keyword>
<keyword evidence="5" id="KW-0413">Isomerase</keyword>
<dbReference type="InterPro" id="IPR029000">
    <property type="entry name" value="Cyclophilin-like_dom_sf"/>
</dbReference>
<organism evidence="5 6">
    <name type="scientific">Babesia duncani</name>
    <dbReference type="NCBI Taxonomy" id="323732"/>
    <lineage>
        <taxon>Eukaryota</taxon>
        <taxon>Sar</taxon>
        <taxon>Alveolata</taxon>
        <taxon>Apicomplexa</taxon>
        <taxon>Aconoidasida</taxon>
        <taxon>Piroplasmida</taxon>
        <taxon>Babesiidae</taxon>
        <taxon>Babesia</taxon>
    </lineage>
</organism>
<dbReference type="SUPFAM" id="SSF57850">
    <property type="entry name" value="RING/U-box"/>
    <property type="match status" value="1"/>
</dbReference>
<dbReference type="RefSeq" id="XP_067802373.1">
    <property type="nucleotide sequence ID" value="XM_067948222.1"/>
</dbReference>
<dbReference type="PANTHER" id="PTHR45625:SF1">
    <property type="entry name" value="RING-TYPE E3 UBIQUITIN-PROTEIN LIGASE PPIL2"/>
    <property type="match status" value="1"/>
</dbReference>
<dbReference type="Proteomes" id="UP001214638">
    <property type="component" value="Unassembled WGS sequence"/>
</dbReference>
<evidence type="ECO:0000259" key="4">
    <source>
        <dbReference type="PROSITE" id="PS51698"/>
    </source>
</evidence>
<evidence type="ECO:0000313" key="6">
    <source>
        <dbReference type="Proteomes" id="UP001214638"/>
    </source>
</evidence>
<dbReference type="PROSITE" id="PS51698">
    <property type="entry name" value="U_BOX"/>
    <property type="match status" value="1"/>
</dbReference>
<dbReference type="GO" id="GO:0003755">
    <property type="term" value="F:peptidyl-prolyl cis-trans isomerase activity"/>
    <property type="evidence" value="ECO:0007669"/>
    <property type="project" value="InterPro"/>
</dbReference>
<proteinExistence type="inferred from homology"/>
<dbReference type="Pfam" id="PF04641">
    <property type="entry name" value="Rtf2"/>
    <property type="match status" value="1"/>
</dbReference>
<feature type="domain" description="PPIase cyclophilin-type" evidence="3">
    <location>
        <begin position="289"/>
        <end position="447"/>
    </location>
</feature>
<dbReference type="InterPro" id="IPR002130">
    <property type="entry name" value="Cyclophilin-type_PPIase_dom"/>
</dbReference>
<dbReference type="AlphaFoldDB" id="A0AAD9PIJ4"/>
<evidence type="ECO:0000256" key="2">
    <source>
        <dbReference type="SAM" id="MobiDB-lite"/>
    </source>
</evidence>
<protein>
    <submittedName>
        <fullName evidence="5">Bifunctional Cyclophilin-type peptidyl-prolyl cis-trans isomerase</fullName>
    </submittedName>
</protein>
<dbReference type="Pfam" id="PF00160">
    <property type="entry name" value="Pro_isomerase"/>
    <property type="match status" value="1"/>
</dbReference>